<sequence>MAAEQTTPGTDGGTSPIYDDDQGPRYTPKPFDFNSCITDWDTYNRCFRARQDAAVVEEEPAIPAITITDLAQFAPDPVATTGEPDNLGVAGMPTNFVAAASAHTRTSALFGIPLTVRFTPVGYDFRYGDGDTASTTTGGQPWASLGQASFTPTATSHIYGERGTYDAGVTVRYTAEVDLGIGWFPVAGQLSIAGPTQQIRIFEAHTALVARTCAEQPAAPGC</sequence>
<dbReference type="RefSeq" id="WP_282216811.1">
    <property type="nucleotide sequence ID" value="NZ_BAAAUN010000001.1"/>
</dbReference>
<proteinExistence type="predicted"/>
<evidence type="ECO:0000313" key="3">
    <source>
        <dbReference type="Proteomes" id="UP001215097"/>
    </source>
</evidence>
<accession>A0ABY7XPN5</accession>
<evidence type="ECO:0000256" key="1">
    <source>
        <dbReference type="SAM" id="MobiDB-lite"/>
    </source>
</evidence>
<feature type="region of interest" description="Disordered" evidence="1">
    <location>
        <begin position="1"/>
        <end position="24"/>
    </location>
</feature>
<name>A0ABY7XPN5_MICLT</name>
<dbReference type="EMBL" id="CP078075">
    <property type="protein sequence ID" value="WDM42952.1"/>
    <property type="molecule type" value="Genomic_DNA"/>
</dbReference>
<dbReference type="Proteomes" id="UP001215097">
    <property type="component" value="Chromosome"/>
</dbReference>
<gene>
    <name evidence="2" type="ORF">KV395_06625</name>
</gene>
<evidence type="ECO:0000313" key="2">
    <source>
        <dbReference type="EMBL" id="WDM42952.1"/>
    </source>
</evidence>
<organism evidence="2 3">
    <name type="scientific">Microbacterium luteolum</name>
    <name type="common">Aureobacterium luteolum</name>
    <dbReference type="NCBI Taxonomy" id="69367"/>
    <lineage>
        <taxon>Bacteria</taxon>
        <taxon>Bacillati</taxon>
        <taxon>Actinomycetota</taxon>
        <taxon>Actinomycetes</taxon>
        <taxon>Micrococcales</taxon>
        <taxon>Microbacteriaceae</taxon>
        <taxon>Microbacterium</taxon>
    </lineage>
</organism>
<protein>
    <recommendedName>
        <fullName evidence="4">PKD domain-containing protein</fullName>
    </recommendedName>
</protein>
<reference evidence="2 3" key="1">
    <citation type="submission" date="2021-06" db="EMBL/GenBank/DDBJ databases">
        <title>Genome-based taxonomic framework of Microbacterium strains isolated from marine environment, the description of four new species and reclassification of four preexisting species.</title>
        <authorList>
            <person name="Lee S.D."/>
            <person name="Kim S.-M."/>
            <person name="Byeon Y.-S."/>
            <person name="Yang H.L."/>
            <person name="Kim I.S."/>
        </authorList>
    </citation>
    <scope>NUCLEOTIDE SEQUENCE [LARGE SCALE GENOMIC DNA]</scope>
    <source>
        <strain evidence="2 3">KACC 14465</strain>
    </source>
</reference>
<evidence type="ECO:0008006" key="4">
    <source>
        <dbReference type="Google" id="ProtNLM"/>
    </source>
</evidence>
<keyword evidence="3" id="KW-1185">Reference proteome</keyword>